<feature type="compositionally biased region" description="Low complexity" evidence="1">
    <location>
        <begin position="1"/>
        <end position="10"/>
    </location>
</feature>
<reference evidence="2" key="1">
    <citation type="journal article" date="2019" name="bioRxiv">
        <title>The Genome of the Zebra Mussel, Dreissena polymorpha: A Resource for Invasive Species Research.</title>
        <authorList>
            <person name="McCartney M.A."/>
            <person name="Auch B."/>
            <person name="Kono T."/>
            <person name="Mallez S."/>
            <person name="Zhang Y."/>
            <person name="Obille A."/>
            <person name="Becker A."/>
            <person name="Abrahante J.E."/>
            <person name="Garbe J."/>
            <person name="Badalamenti J.P."/>
            <person name="Herman A."/>
            <person name="Mangelson H."/>
            <person name="Liachko I."/>
            <person name="Sullivan S."/>
            <person name="Sone E.D."/>
            <person name="Koren S."/>
            <person name="Silverstein K.A.T."/>
            <person name="Beckman K.B."/>
            <person name="Gohl D.M."/>
        </authorList>
    </citation>
    <scope>NUCLEOTIDE SEQUENCE</scope>
    <source>
        <strain evidence="2">Duluth1</strain>
        <tissue evidence="2">Whole animal</tissue>
    </source>
</reference>
<evidence type="ECO:0000313" key="2">
    <source>
        <dbReference type="EMBL" id="KAH3812267.1"/>
    </source>
</evidence>
<feature type="region of interest" description="Disordered" evidence="1">
    <location>
        <begin position="1"/>
        <end position="28"/>
    </location>
</feature>
<comment type="caution">
    <text evidence="2">The sequence shown here is derived from an EMBL/GenBank/DDBJ whole genome shotgun (WGS) entry which is preliminary data.</text>
</comment>
<dbReference type="AlphaFoldDB" id="A0A9D4GDZ8"/>
<protein>
    <submittedName>
        <fullName evidence="2">Uncharacterized protein</fullName>
    </submittedName>
</protein>
<name>A0A9D4GDZ8_DREPO</name>
<organism evidence="2 3">
    <name type="scientific">Dreissena polymorpha</name>
    <name type="common">Zebra mussel</name>
    <name type="synonym">Mytilus polymorpha</name>
    <dbReference type="NCBI Taxonomy" id="45954"/>
    <lineage>
        <taxon>Eukaryota</taxon>
        <taxon>Metazoa</taxon>
        <taxon>Spiralia</taxon>
        <taxon>Lophotrochozoa</taxon>
        <taxon>Mollusca</taxon>
        <taxon>Bivalvia</taxon>
        <taxon>Autobranchia</taxon>
        <taxon>Heteroconchia</taxon>
        <taxon>Euheterodonta</taxon>
        <taxon>Imparidentia</taxon>
        <taxon>Neoheterodontei</taxon>
        <taxon>Myida</taxon>
        <taxon>Dreissenoidea</taxon>
        <taxon>Dreissenidae</taxon>
        <taxon>Dreissena</taxon>
    </lineage>
</organism>
<proteinExistence type="predicted"/>
<gene>
    <name evidence="2" type="ORF">DPMN_140693</name>
</gene>
<dbReference type="EMBL" id="JAIWYP010000006">
    <property type="protein sequence ID" value="KAH3812267.1"/>
    <property type="molecule type" value="Genomic_DNA"/>
</dbReference>
<keyword evidence="3" id="KW-1185">Reference proteome</keyword>
<sequence>MLTNAPAPRARTARRAKTTWPDTRATALPVGRASTANWVRTIAFTHHTPSPKL</sequence>
<accession>A0A9D4GDZ8</accession>
<reference evidence="2" key="2">
    <citation type="submission" date="2020-11" db="EMBL/GenBank/DDBJ databases">
        <authorList>
            <person name="McCartney M.A."/>
            <person name="Auch B."/>
            <person name="Kono T."/>
            <person name="Mallez S."/>
            <person name="Becker A."/>
            <person name="Gohl D.M."/>
            <person name="Silverstein K.A.T."/>
            <person name="Koren S."/>
            <person name="Bechman K.B."/>
            <person name="Herman A."/>
            <person name="Abrahante J.E."/>
            <person name="Garbe J."/>
        </authorList>
    </citation>
    <scope>NUCLEOTIDE SEQUENCE</scope>
    <source>
        <strain evidence="2">Duluth1</strain>
        <tissue evidence="2">Whole animal</tissue>
    </source>
</reference>
<dbReference type="Proteomes" id="UP000828390">
    <property type="component" value="Unassembled WGS sequence"/>
</dbReference>
<evidence type="ECO:0000313" key="3">
    <source>
        <dbReference type="Proteomes" id="UP000828390"/>
    </source>
</evidence>
<evidence type="ECO:0000256" key="1">
    <source>
        <dbReference type="SAM" id="MobiDB-lite"/>
    </source>
</evidence>